<keyword evidence="3 5" id="KW-0560">Oxidoreductase</keyword>
<reference evidence="7" key="1">
    <citation type="submission" date="2021-09" db="EMBL/GenBank/DDBJ databases">
        <authorList>
            <consortium name="AG Swart"/>
            <person name="Singh M."/>
            <person name="Singh A."/>
            <person name="Seah K."/>
            <person name="Emmerich C."/>
        </authorList>
    </citation>
    <scope>NUCLEOTIDE SEQUENCE</scope>
    <source>
        <strain evidence="7">ATCC30299</strain>
    </source>
</reference>
<dbReference type="GO" id="GO:0004657">
    <property type="term" value="F:proline dehydrogenase activity"/>
    <property type="evidence" value="ECO:0007669"/>
    <property type="project" value="UniProtKB-EC"/>
</dbReference>
<keyword evidence="5" id="KW-0285">Flavoprotein</keyword>
<dbReference type="Gene3D" id="3.20.20.220">
    <property type="match status" value="1"/>
</dbReference>
<proteinExistence type="inferred from homology"/>
<dbReference type="GO" id="GO:0010133">
    <property type="term" value="P:L-proline catabolic process to L-glutamate"/>
    <property type="evidence" value="ECO:0007669"/>
    <property type="project" value="TreeGrafter"/>
</dbReference>
<comment type="similarity">
    <text evidence="1 5">Belongs to the proline oxidase family.</text>
</comment>
<comment type="function">
    <text evidence="5">Converts proline to delta-1-pyrroline-5-carboxylate.</text>
</comment>
<evidence type="ECO:0000256" key="2">
    <source>
        <dbReference type="ARBA" id="ARBA00012695"/>
    </source>
</evidence>
<organism evidence="7 8">
    <name type="scientific">Blepharisma stoltei</name>
    <dbReference type="NCBI Taxonomy" id="1481888"/>
    <lineage>
        <taxon>Eukaryota</taxon>
        <taxon>Sar</taxon>
        <taxon>Alveolata</taxon>
        <taxon>Ciliophora</taxon>
        <taxon>Postciliodesmatophora</taxon>
        <taxon>Heterotrichea</taxon>
        <taxon>Heterotrichida</taxon>
        <taxon>Blepharismidae</taxon>
        <taxon>Blepharisma</taxon>
    </lineage>
</organism>
<dbReference type="InterPro" id="IPR029041">
    <property type="entry name" value="FAD-linked_oxidoreductase-like"/>
</dbReference>
<sequence>MLQLKGSISAIRPFKNQSNFELLNTLIASNFCARPYLVQNINHLLWLSNLLLGKHATCYYISQTAGKVFSAGETYQELKTVLQKLAAQKMGGIIDYCAEGETSVEGLDNNEKAIIQAALCATEYPYPSVAIKVTALINTDLLERLNGFMLKKLQRGSDKFIRIFNESVFDGLETEFDEREIKEIENCMGRLRRIANVCRDKGVSMMIDAEQTYFQAAIDSFTWTLQNEYNKSSAIVLTTIQSYLKDSESKLSSYLHSSKEKNLSIGIKLVRGAYIREENDLARRKGVPSPIHDSKEATNYAYHSNTDTIFSFYKPGDQLCIASHNWLSAEFGKEKLYEKKIDRLKGGVTFGQLLGMKSMMSTVLASEHYAVQRYVPFGPSEKLIPYLARRAIEQSQVVGELHEQVKMINDEFKIRALS</sequence>
<dbReference type="Pfam" id="PF01619">
    <property type="entry name" value="Pro_dh"/>
    <property type="match status" value="1"/>
</dbReference>
<feature type="domain" description="Proline dehydrogenase" evidence="6">
    <location>
        <begin position="82"/>
        <end position="401"/>
    </location>
</feature>
<keyword evidence="4 5" id="KW-0642">Proline metabolism</keyword>
<comment type="caution">
    <text evidence="7">The sequence shown here is derived from an EMBL/GenBank/DDBJ whole genome shotgun (WGS) entry which is preliminary data.</text>
</comment>
<evidence type="ECO:0000256" key="5">
    <source>
        <dbReference type="RuleBase" id="RU364054"/>
    </source>
</evidence>
<gene>
    <name evidence="7" type="ORF">BSTOLATCC_MIC27545</name>
</gene>
<evidence type="ECO:0000313" key="7">
    <source>
        <dbReference type="EMBL" id="CAG9320973.1"/>
    </source>
</evidence>
<dbReference type="AlphaFoldDB" id="A0AAU9JBK9"/>
<dbReference type="EC" id="1.5.5.2" evidence="2 5"/>
<evidence type="ECO:0000256" key="4">
    <source>
        <dbReference type="ARBA" id="ARBA00023062"/>
    </source>
</evidence>
<keyword evidence="8" id="KW-1185">Reference proteome</keyword>
<dbReference type="EMBL" id="CAJZBQ010000027">
    <property type="protein sequence ID" value="CAG9320973.1"/>
    <property type="molecule type" value="Genomic_DNA"/>
</dbReference>
<dbReference type="InterPro" id="IPR015659">
    <property type="entry name" value="Proline_oxidase"/>
</dbReference>
<dbReference type="PANTHER" id="PTHR13914">
    <property type="entry name" value="PROLINE OXIDASE"/>
    <property type="match status" value="1"/>
</dbReference>
<evidence type="ECO:0000256" key="1">
    <source>
        <dbReference type="ARBA" id="ARBA00005869"/>
    </source>
</evidence>
<keyword evidence="5" id="KW-0274">FAD</keyword>
<comment type="cofactor">
    <cofactor evidence="5">
        <name>FAD</name>
        <dbReference type="ChEBI" id="CHEBI:57692"/>
    </cofactor>
</comment>
<dbReference type="Proteomes" id="UP001162131">
    <property type="component" value="Unassembled WGS sequence"/>
</dbReference>
<dbReference type="InterPro" id="IPR002872">
    <property type="entry name" value="Proline_DH_dom"/>
</dbReference>
<dbReference type="SUPFAM" id="SSF51730">
    <property type="entry name" value="FAD-linked oxidoreductase"/>
    <property type="match status" value="1"/>
</dbReference>
<name>A0AAU9JBK9_9CILI</name>
<evidence type="ECO:0000313" key="8">
    <source>
        <dbReference type="Proteomes" id="UP001162131"/>
    </source>
</evidence>
<dbReference type="GO" id="GO:0071949">
    <property type="term" value="F:FAD binding"/>
    <property type="evidence" value="ECO:0007669"/>
    <property type="project" value="TreeGrafter"/>
</dbReference>
<evidence type="ECO:0000256" key="3">
    <source>
        <dbReference type="ARBA" id="ARBA00023002"/>
    </source>
</evidence>
<dbReference type="GO" id="GO:0005739">
    <property type="term" value="C:mitochondrion"/>
    <property type="evidence" value="ECO:0007669"/>
    <property type="project" value="TreeGrafter"/>
</dbReference>
<accession>A0AAU9JBK9</accession>
<dbReference type="PANTHER" id="PTHR13914:SF0">
    <property type="entry name" value="PROLINE DEHYDROGENASE 1, MITOCHONDRIAL"/>
    <property type="match status" value="1"/>
</dbReference>
<evidence type="ECO:0000259" key="6">
    <source>
        <dbReference type="Pfam" id="PF01619"/>
    </source>
</evidence>
<protein>
    <recommendedName>
        <fullName evidence="2 5">Proline dehydrogenase</fullName>
        <ecNumber evidence="2 5">1.5.5.2</ecNumber>
    </recommendedName>
</protein>
<comment type="catalytic activity">
    <reaction evidence="5">
        <text>L-proline + a quinone = (S)-1-pyrroline-5-carboxylate + a quinol + H(+)</text>
        <dbReference type="Rhea" id="RHEA:23784"/>
        <dbReference type="ChEBI" id="CHEBI:15378"/>
        <dbReference type="ChEBI" id="CHEBI:17388"/>
        <dbReference type="ChEBI" id="CHEBI:24646"/>
        <dbReference type="ChEBI" id="CHEBI:60039"/>
        <dbReference type="ChEBI" id="CHEBI:132124"/>
        <dbReference type="EC" id="1.5.5.2"/>
    </reaction>
</comment>